<dbReference type="AlphaFoldDB" id="A0AB73MIX7"/>
<accession>A0AB73MIX7</accession>
<dbReference type="EMBL" id="MLHW01000019">
    <property type="protein sequence ID" value="OHT48179.1"/>
    <property type="molecule type" value="Genomic_DNA"/>
</dbReference>
<gene>
    <name evidence="2" type="ORF">BKG62_21325</name>
</gene>
<feature type="compositionally biased region" description="Polar residues" evidence="1">
    <location>
        <begin position="102"/>
        <end position="112"/>
    </location>
</feature>
<sequence>MLCEDSLGVFTQHAAVGQSIDLPHYPAATCSIRFQGIERGQMHAVNEPRRQTVHGEDFDRELTDEECAERAASLGIVDIDAARAALAWHRAPSRSCSRSWTSAMTDAASVQAQPDAAIAGTTTRRTT</sequence>
<organism evidence="2 3">
    <name type="scientific">Mycobacteroides chelonae</name>
    <name type="common">Mycobacterium chelonae</name>
    <dbReference type="NCBI Taxonomy" id="1774"/>
    <lineage>
        <taxon>Bacteria</taxon>
        <taxon>Bacillati</taxon>
        <taxon>Actinomycetota</taxon>
        <taxon>Actinomycetes</taxon>
        <taxon>Mycobacteriales</taxon>
        <taxon>Mycobacteriaceae</taxon>
        <taxon>Mycobacteroides</taxon>
    </lineage>
</organism>
<reference evidence="2 3" key="1">
    <citation type="submission" date="2016-10" db="EMBL/GenBank/DDBJ databases">
        <title>Evaluation of Human, Animal and Environmental Mycobacterium chelonae Isolates by Core Genome Phylogenomic Analysis, Targeted Gene Comparison, and Anti-microbial Susceptibility Patterns: A Tale of Mistaken Identities.</title>
        <authorList>
            <person name="Fogelson S.B."/>
            <person name="Camus A.C."/>
            <person name="Lorenz W."/>
            <person name="Vasireddy R."/>
            <person name="Vasireddy S."/>
            <person name="Smith T."/>
            <person name="Brown-Elliott B.A."/>
            <person name="Wallace R.J.Jr."/>
            <person name="Hasan N.A."/>
            <person name="Reischl U."/>
            <person name="Sanchez S."/>
        </authorList>
    </citation>
    <scope>NUCLEOTIDE SEQUENCE [LARGE SCALE GENOMIC DNA]</scope>
    <source>
        <strain evidence="2 3">42895</strain>
    </source>
</reference>
<protein>
    <submittedName>
        <fullName evidence="2">Uncharacterized protein</fullName>
    </submittedName>
</protein>
<dbReference type="Proteomes" id="UP000180113">
    <property type="component" value="Unassembled WGS sequence"/>
</dbReference>
<evidence type="ECO:0000313" key="2">
    <source>
        <dbReference type="EMBL" id="OHT48179.1"/>
    </source>
</evidence>
<feature type="region of interest" description="Disordered" evidence="1">
    <location>
        <begin position="102"/>
        <end position="127"/>
    </location>
</feature>
<evidence type="ECO:0000256" key="1">
    <source>
        <dbReference type="SAM" id="MobiDB-lite"/>
    </source>
</evidence>
<name>A0AB73MIX7_MYCCH</name>
<evidence type="ECO:0000313" key="3">
    <source>
        <dbReference type="Proteomes" id="UP000180113"/>
    </source>
</evidence>
<comment type="caution">
    <text evidence="2">The sequence shown here is derived from an EMBL/GenBank/DDBJ whole genome shotgun (WGS) entry which is preliminary data.</text>
</comment>
<proteinExistence type="predicted"/>